<feature type="domain" description="BPTI/Kunitz inhibitor" evidence="4">
    <location>
        <begin position="32"/>
        <end position="82"/>
    </location>
</feature>
<evidence type="ECO:0000259" key="4">
    <source>
        <dbReference type="PROSITE" id="PS50279"/>
    </source>
</evidence>
<organism evidence="5">
    <name type="scientific">Trichoplusia ni</name>
    <name type="common">Cabbage looper</name>
    <dbReference type="NCBI Taxonomy" id="7111"/>
    <lineage>
        <taxon>Eukaryota</taxon>
        <taxon>Metazoa</taxon>
        <taxon>Ecdysozoa</taxon>
        <taxon>Arthropoda</taxon>
        <taxon>Hexapoda</taxon>
        <taxon>Insecta</taxon>
        <taxon>Pterygota</taxon>
        <taxon>Neoptera</taxon>
        <taxon>Endopterygota</taxon>
        <taxon>Lepidoptera</taxon>
        <taxon>Glossata</taxon>
        <taxon>Ditrysia</taxon>
        <taxon>Noctuoidea</taxon>
        <taxon>Noctuidae</taxon>
        <taxon>Plusiinae</taxon>
        <taxon>Trichoplusia</taxon>
    </lineage>
</organism>
<dbReference type="Gene3D" id="4.10.410.10">
    <property type="entry name" value="Pancreatic trypsin inhibitor Kunitz domain"/>
    <property type="match status" value="1"/>
</dbReference>
<dbReference type="Pfam" id="PF00014">
    <property type="entry name" value="Kunitz_BPTI"/>
    <property type="match status" value="1"/>
</dbReference>
<dbReference type="PANTHER" id="PTHR10083:SF373">
    <property type="entry name" value="SERINE PEPTIDASE INHIBITOR, KUNITZ TYPE, 2"/>
    <property type="match status" value="1"/>
</dbReference>
<name>A9XXB5_TRINI</name>
<keyword evidence="2" id="KW-0722">Serine protease inhibitor</keyword>
<dbReference type="InterPro" id="IPR020901">
    <property type="entry name" value="Prtase_inh_Kunz-CS"/>
</dbReference>
<protein>
    <submittedName>
        <fullName evidence="5">Kalikludin-like protein</fullName>
    </submittedName>
</protein>
<dbReference type="InterPro" id="IPR050098">
    <property type="entry name" value="TFPI/VKTCI-like"/>
</dbReference>
<dbReference type="PROSITE" id="PS00280">
    <property type="entry name" value="BPTI_KUNITZ_1"/>
    <property type="match status" value="1"/>
</dbReference>
<dbReference type="FunFam" id="4.10.410.10:FF:000020">
    <property type="entry name" value="Collagen, type VI, alpha 3"/>
    <property type="match status" value="1"/>
</dbReference>
<dbReference type="SMART" id="SM00131">
    <property type="entry name" value="KU"/>
    <property type="match status" value="1"/>
</dbReference>
<evidence type="ECO:0000256" key="1">
    <source>
        <dbReference type="ARBA" id="ARBA00022690"/>
    </source>
</evidence>
<dbReference type="CDD" id="cd00109">
    <property type="entry name" value="Kunitz-type"/>
    <property type="match status" value="1"/>
</dbReference>
<evidence type="ECO:0000256" key="3">
    <source>
        <dbReference type="ARBA" id="ARBA00023157"/>
    </source>
</evidence>
<dbReference type="PANTHER" id="PTHR10083">
    <property type="entry name" value="KUNITZ-TYPE PROTEASE INHIBITOR-RELATED"/>
    <property type="match status" value="1"/>
</dbReference>
<dbReference type="InterPro" id="IPR036880">
    <property type="entry name" value="Kunitz_BPTI_sf"/>
</dbReference>
<evidence type="ECO:0000256" key="2">
    <source>
        <dbReference type="ARBA" id="ARBA00022900"/>
    </source>
</evidence>
<dbReference type="PRINTS" id="PR00759">
    <property type="entry name" value="BASICPTASE"/>
</dbReference>
<dbReference type="SUPFAM" id="SSF57362">
    <property type="entry name" value="BPTI-like"/>
    <property type="match status" value="1"/>
</dbReference>
<dbReference type="AlphaFoldDB" id="A9XXB5"/>
<accession>A9XXB5</accession>
<reference evidence="5" key="1">
    <citation type="journal article" date="2007" name="BMC Biol.">
        <title>Immune system responses and fitness costs associated with consumption of bacteria in larvae of Trichoplusia ni.</title>
        <authorList>
            <person name="Freitak D."/>
            <person name="Wheat C.W."/>
            <person name="Heckel D.G."/>
            <person name="Vogel H."/>
        </authorList>
    </citation>
    <scope>NUCLEOTIDE SEQUENCE</scope>
</reference>
<keyword evidence="1" id="KW-0646">Protease inhibitor</keyword>
<evidence type="ECO:0000313" key="5">
    <source>
        <dbReference type="EMBL" id="ABV68861.1"/>
    </source>
</evidence>
<dbReference type="GO" id="GO:0004867">
    <property type="term" value="F:serine-type endopeptidase inhibitor activity"/>
    <property type="evidence" value="ECO:0007669"/>
    <property type="project" value="UniProtKB-KW"/>
</dbReference>
<keyword evidence="3" id="KW-1015">Disulfide bond</keyword>
<dbReference type="EMBL" id="EU016394">
    <property type="protein sequence ID" value="ABV68861.1"/>
    <property type="molecule type" value="mRNA"/>
</dbReference>
<sequence>MHAAYHRAARRLVRLWVFHKLVRQLPARDPRCLQPLETGRCQALFYKYGFDPKVNACVRFVYGGCQGNSNRFFTKELCEKICAA</sequence>
<dbReference type="InterPro" id="IPR002223">
    <property type="entry name" value="Kunitz_BPTI"/>
</dbReference>
<dbReference type="PROSITE" id="PS50279">
    <property type="entry name" value="BPTI_KUNITZ_2"/>
    <property type="match status" value="1"/>
</dbReference>
<proteinExistence type="evidence at transcript level"/>
<dbReference type="GO" id="GO:0005615">
    <property type="term" value="C:extracellular space"/>
    <property type="evidence" value="ECO:0007669"/>
    <property type="project" value="TreeGrafter"/>
</dbReference>